<gene>
    <name evidence="1" type="ORF">BON30_21810</name>
</gene>
<dbReference type="EMBL" id="MPIN01000005">
    <property type="protein sequence ID" value="OJH38860.1"/>
    <property type="molecule type" value="Genomic_DNA"/>
</dbReference>
<organism evidence="1 2">
    <name type="scientific">Cystobacter ferrugineus</name>
    <dbReference type="NCBI Taxonomy" id="83449"/>
    <lineage>
        <taxon>Bacteria</taxon>
        <taxon>Pseudomonadati</taxon>
        <taxon>Myxococcota</taxon>
        <taxon>Myxococcia</taxon>
        <taxon>Myxococcales</taxon>
        <taxon>Cystobacterineae</taxon>
        <taxon>Archangiaceae</taxon>
        <taxon>Cystobacter</taxon>
    </lineage>
</organism>
<protein>
    <submittedName>
        <fullName evidence="1">Uncharacterized protein</fullName>
    </submittedName>
</protein>
<proteinExistence type="predicted"/>
<dbReference type="Proteomes" id="UP000182229">
    <property type="component" value="Unassembled WGS sequence"/>
</dbReference>
<evidence type="ECO:0000313" key="1">
    <source>
        <dbReference type="EMBL" id="OJH38860.1"/>
    </source>
</evidence>
<evidence type="ECO:0000313" key="2">
    <source>
        <dbReference type="Proteomes" id="UP000182229"/>
    </source>
</evidence>
<name>A0A1L9B9C0_9BACT</name>
<reference evidence="2" key="1">
    <citation type="submission" date="2016-11" db="EMBL/GenBank/DDBJ databases">
        <authorList>
            <person name="Shukria A."/>
            <person name="Stevens D.C."/>
        </authorList>
    </citation>
    <scope>NUCLEOTIDE SEQUENCE [LARGE SCALE GENOMIC DNA]</scope>
    <source>
        <strain evidence="2">Cbfe23</strain>
    </source>
</reference>
<dbReference type="AlphaFoldDB" id="A0A1L9B9C0"/>
<sequence length="62" mass="7062">MIGWIWIAPSYRRRGVLSRALPTLVMCFPGALIKFPYSDAMERFAEASPYIIKKGGPLYLIE</sequence>
<comment type="caution">
    <text evidence="1">The sequence shown here is derived from an EMBL/GenBank/DDBJ whole genome shotgun (WGS) entry which is preliminary data.</text>
</comment>
<keyword evidence="2" id="KW-1185">Reference proteome</keyword>
<accession>A0A1L9B9C0</accession>
<reference evidence="1 2" key="2">
    <citation type="submission" date="2016-12" db="EMBL/GenBank/DDBJ databases">
        <title>Draft Genome Sequence of Cystobacter ferrugineus Strain Cbfe23.</title>
        <authorList>
            <person name="Akbar S."/>
            <person name="Dowd S.E."/>
            <person name="Stevens D.C."/>
        </authorList>
    </citation>
    <scope>NUCLEOTIDE SEQUENCE [LARGE SCALE GENOMIC DNA]</scope>
    <source>
        <strain evidence="1 2">Cbfe23</strain>
    </source>
</reference>